<name>A0A401PLU6_SCYTO</name>
<dbReference type="GO" id="GO:0045159">
    <property type="term" value="F:myosin II binding"/>
    <property type="evidence" value="ECO:0007669"/>
    <property type="project" value="TreeGrafter"/>
</dbReference>
<evidence type="ECO:0000313" key="1">
    <source>
        <dbReference type="EMBL" id="GCB74083.1"/>
    </source>
</evidence>
<dbReference type="GO" id="GO:0019905">
    <property type="term" value="F:syntaxin binding"/>
    <property type="evidence" value="ECO:0007669"/>
    <property type="project" value="TreeGrafter"/>
</dbReference>
<dbReference type="Proteomes" id="UP000288216">
    <property type="component" value="Unassembled WGS sequence"/>
</dbReference>
<gene>
    <name evidence="1" type="ORF">scyTo_0003169</name>
</gene>
<dbReference type="OMA" id="HCTHDGD"/>
<dbReference type="PANTHER" id="PTHR10241">
    <property type="entry name" value="LETHAL 2 GIANT LARVAE PROTEIN"/>
    <property type="match status" value="1"/>
</dbReference>
<dbReference type="GO" id="GO:0005886">
    <property type="term" value="C:plasma membrane"/>
    <property type="evidence" value="ECO:0007669"/>
    <property type="project" value="TreeGrafter"/>
</dbReference>
<comment type="caution">
    <text evidence="1">The sequence shown here is derived from an EMBL/GenBank/DDBJ whole genome shotgun (WGS) entry which is preliminary data.</text>
</comment>
<dbReference type="GO" id="GO:0031201">
    <property type="term" value="C:SNARE complex"/>
    <property type="evidence" value="ECO:0007669"/>
    <property type="project" value="TreeGrafter"/>
</dbReference>
<dbReference type="GO" id="GO:0006887">
    <property type="term" value="P:exocytosis"/>
    <property type="evidence" value="ECO:0007669"/>
    <property type="project" value="TreeGrafter"/>
</dbReference>
<dbReference type="STRING" id="75743.A0A401PLU6"/>
<dbReference type="GO" id="GO:0006893">
    <property type="term" value="P:Golgi to plasma membrane transport"/>
    <property type="evidence" value="ECO:0007669"/>
    <property type="project" value="TreeGrafter"/>
</dbReference>
<keyword evidence="2" id="KW-1185">Reference proteome</keyword>
<dbReference type="PANTHER" id="PTHR10241:SF25">
    <property type="entry name" value="TOMOSYN, ISOFORM C"/>
    <property type="match status" value="1"/>
</dbReference>
<reference evidence="1 2" key="1">
    <citation type="journal article" date="2018" name="Nat. Ecol. Evol.">
        <title>Shark genomes provide insights into elasmobranch evolution and the origin of vertebrates.</title>
        <authorList>
            <person name="Hara Y"/>
            <person name="Yamaguchi K"/>
            <person name="Onimaru K"/>
            <person name="Kadota M"/>
            <person name="Koyanagi M"/>
            <person name="Keeley SD"/>
            <person name="Tatsumi K"/>
            <person name="Tanaka K"/>
            <person name="Motone F"/>
            <person name="Kageyama Y"/>
            <person name="Nozu R"/>
            <person name="Adachi N"/>
            <person name="Nishimura O"/>
            <person name="Nakagawa R"/>
            <person name="Tanegashima C"/>
            <person name="Kiyatake I"/>
            <person name="Matsumoto R"/>
            <person name="Murakumo K"/>
            <person name="Nishida K"/>
            <person name="Terakita A"/>
            <person name="Kuratani S"/>
            <person name="Sato K"/>
            <person name="Hyodo S Kuraku.S."/>
        </authorList>
    </citation>
    <scope>NUCLEOTIDE SEQUENCE [LARGE SCALE GENOMIC DNA]</scope>
</reference>
<dbReference type="EMBL" id="BFAA01000848">
    <property type="protein sequence ID" value="GCB74083.1"/>
    <property type="molecule type" value="Genomic_DNA"/>
</dbReference>
<dbReference type="GO" id="GO:0005096">
    <property type="term" value="F:GTPase activator activity"/>
    <property type="evidence" value="ECO:0007669"/>
    <property type="project" value="TreeGrafter"/>
</dbReference>
<dbReference type="AlphaFoldDB" id="A0A401PLU6"/>
<evidence type="ECO:0000313" key="2">
    <source>
        <dbReference type="Proteomes" id="UP000288216"/>
    </source>
</evidence>
<accession>A0A401PLU6</accession>
<proteinExistence type="predicted"/>
<sequence>MGGGRGGAGDSEVPESLASEHFQICKTVRHGFPCQPTAVAFDPVQKILAIGCRTGALRILGRPGVDCYCQHDSGAAVLHLQFLINEVR</sequence>
<protein>
    <submittedName>
        <fullName evidence="1">Uncharacterized protein</fullName>
    </submittedName>
</protein>
<organism evidence="1 2">
    <name type="scientific">Scyliorhinus torazame</name>
    <name type="common">Cloudy catshark</name>
    <name type="synonym">Catulus torazame</name>
    <dbReference type="NCBI Taxonomy" id="75743"/>
    <lineage>
        <taxon>Eukaryota</taxon>
        <taxon>Metazoa</taxon>
        <taxon>Chordata</taxon>
        <taxon>Craniata</taxon>
        <taxon>Vertebrata</taxon>
        <taxon>Chondrichthyes</taxon>
        <taxon>Elasmobranchii</taxon>
        <taxon>Galeomorphii</taxon>
        <taxon>Galeoidea</taxon>
        <taxon>Carcharhiniformes</taxon>
        <taxon>Scyliorhinidae</taxon>
        <taxon>Scyliorhinus</taxon>
    </lineage>
</organism>
<dbReference type="OrthoDB" id="19944at2759"/>